<dbReference type="PROSITE" id="PS50089">
    <property type="entry name" value="ZF_RING_2"/>
    <property type="match status" value="1"/>
</dbReference>
<evidence type="ECO:0000313" key="3">
    <source>
        <dbReference type="EMBL" id="KXN69698.1"/>
    </source>
</evidence>
<keyword evidence="1" id="KW-0479">Metal-binding</keyword>
<keyword evidence="1" id="KW-0862">Zinc</keyword>
<feature type="domain" description="RING-type" evidence="2">
    <location>
        <begin position="9"/>
        <end position="58"/>
    </location>
</feature>
<keyword evidence="1" id="KW-0863">Zinc-finger</keyword>
<dbReference type="AlphaFoldDB" id="A0A137P3V1"/>
<organism evidence="3 4">
    <name type="scientific">Conidiobolus coronatus (strain ATCC 28846 / CBS 209.66 / NRRL 28638)</name>
    <name type="common">Delacroixia coronata</name>
    <dbReference type="NCBI Taxonomy" id="796925"/>
    <lineage>
        <taxon>Eukaryota</taxon>
        <taxon>Fungi</taxon>
        <taxon>Fungi incertae sedis</taxon>
        <taxon>Zoopagomycota</taxon>
        <taxon>Entomophthoromycotina</taxon>
        <taxon>Entomophthoromycetes</taxon>
        <taxon>Entomophthorales</taxon>
        <taxon>Ancylistaceae</taxon>
        <taxon>Conidiobolus</taxon>
    </lineage>
</organism>
<evidence type="ECO:0000256" key="1">
    <source>
        <dbReference type="PROSITE-ProRule" id="PRU00175"/>
    </source>
</evidence>
<sequence length="255" mass="28903">MKCCICFDCLTCKNEKSDRLLSSIKSLYFLGGHLFHAECIKSYFAIFPSSYLSCPLCRKQFHKNEERSHCLNINCDCEPSPITTVEPVEPVVNDDYFNFLSSYKVKNIGDLITKAEIVSEMLNSAKSKTGNLTKNLLELTTLTLANMIELLIEHSKRVDQLEKSLKGKEFNLSGINSITTNKVSKLVNKFNKLSIRNKTKNFKNIDQNSEIYQDFELQLTIYKSFVEQNLGLKFEDIAGDSSIITGCSELSISDN</sequence>
<dbReference type="OrthoDB" id="8062037at2759"/>
<dbReference type="InterPro" id="IPR013083">
    <property type="entry name" value="Znf_RING/FYVE/PHD"/>
</dbReference>
<keyword evidence="4" id="KW-1185">Reference proteome</keyword>
<dbReference type="GO" id="GO:0008270">
    <property type="term" value="F:zinc ion binding"/>
    <property type="evidence" value="ECO:0007669"/>
    <property type="project" value="UniProtKB-KW"/>
</dbReference>
<gene>
    <name evidence="3" type="ORF">CONCODRAFT_71280</name>
</gene>
<name>A0A137P3V1_CONC2</name>
<dbReference type="Proteomes" id="UP000070444">
    <property type="component" value="Unassembled WGS sequence"/>
</dbReference>
<evidence type="ECO:0000259" key="2">
    <source>
        <dbReference type="PROSITE" id="PS50089"/>
    </source>
</evidence>
<dbReference type="Gene3D" id="3.30.40.10">
    <property type="entry name" value="Zinc/RING finger domain, C3HC4 (zinc finger)"/>
    <property type="match status" value="1"/>
</dbReference>
<dbReference type="InterPro" id="IPR001841">
    <property type="entry name" value="Znf_RING"/>
</dbReference>
<dbReference type="EMBL" id="KQ964526">
    <property type="protein sequence ID" value="KXN69698.1"/>
    <property type="molecule type" value="Genomic_DNA"/>
</dbReference>
<evidence type="ECO:0000313" key="4">
    <source>
        <dbReference type="Proteomes" id="UP000070444"/>
    </source>
</evidence>
<protein>
    <recommendedName>
        <fullName evidence="2">RING-type domain-containing protein</fullName>
    </recommendedName>
</protein>
<reference evidence="3 4" key="1">
    <citation type="journal article" date="2015" name="Genome Biol. Evol.">
        <title>Phylogenomic analyses indicate that early fungi evolved digesting cell walls of algal ancestors of land plants.</title>
        <authorList>
            <person name="Chang Y."/>
            <person name="Wang S."/>
            <person name="Sekimoto S."/>
            <person name="Aerts A.L."/>
            <person name="Choi C."/>
            <person name="Clum A."/>
            <person name="LaButti K.M."/>
            <person name="Lindquist E.A."/>
            <person name="Yee Ngan C."/>
            <person name="Ohm R.A."/>
            <person name="Salamov A.A."/>
            <person name="Grigoriev I.V."/>
            <person name="Spatafora J.W."/>
            <person name="Berbee M.L."/>
        </authorList>
    </citation>
    <scope>NUCLEOTIDE SEQUENCE [LARGE SCALE GENOMIC DNA]</scope>
    <source>
        <strain evidence="3 4">NRRL 28638</strain>
    </source>
</reference>
<proteinExistence type="predicted"/>
<accession>A0A137P3V1</accession>